<dbReference type="SUPFAM" id="SSF51658">
    <property type="entry name" value="Xylose isomerase-like"/>
    <property type="match status" value="1"/>
</dbReference>
<dbReference type="Gene3D" id="3.20.20.150">
    <property type="entry name" value="Divalent-metal-dependent TIM barrel enzymes"/>
    <property type="match status" value="1"/>
</dbReference>
<organism evidence="2 3">
    <name type="scientific">Luteibacter sahnii</name>
    <dbReference type="NCBI Taxonomy" id="3021977"/>
    <lineage>
        <taxon>Bacteria</taxon>
        <taxon>Pseudomonadati</taxon>
        <taxon>Pseudomonadota</taxon>
        <taxon>Gammaproteobacteria</taxon>
        <taxon>Lysobacterales</taxon>
        <taxon>Rhodanobacteraceae</taxon>
        <taxon>Luteibacter</taxon>
    </lineage>
</organism>
<dbReference type="EMBL" id="JARJJS010000001">
    <property type="protein sequence ID" value="MDF4023439.1"/>
    <property type="molecule type" value="Genomic_DNA"/>
</dbReference>
<evidence type="ECO:0000313" key="3">
    <source>
        <dbReference type="Proteomes" id="UP001528850"/>
    </source>
</evidence>
<comment type="caution">
    <text evidence="2">The sequence shown here is derived from an EMBL/GenBank/DDBJ whole genome shotgun (WGS) entry which is preliminary data.</text>
</comment>
<name>A0ABT6B5N5_9GAMM</name>
<evidence type="ECO:0000313" key="2">
    <source>
        <dbReference type="EMBL" id="MDF4023439.1"/>
    </source>
</evidence>
<accession>A0ABT6B5N5</accession>
<reference evidence="2 3" key="1">
    <citation type="journal article" date="2024" name="Curr. Microbiol.">
        <title>Luteibacter sahnii sp. nov., A Novel Yellow-Colored Xanthomonadin Pigment Producing Probiotic Bacterium from Healthy Rice Seed Microbiome.</title>
        <authorList>
            <person name="Jaiswal G."/>
            <person name="Rana R."/>
            <person name="Nayak P.K."/>
            <person name="Chouhan R."/>
            <person name="Gandhi S.G."/>
            <person name="Patel H.K."/>
            <person name="Patil P.B."/>
        </authorList>
    </citation>
    <scope>NUCLEOTIDE SEQUENCE [LARGE SCALE GENOMIC DNA]</scope>
    <source>
        <strain evidence="2 3">PPL201</strain>
    </source>
</reference>
<sequence length="281" mass="31176">MSCASPLPRFDGFGVGLRVPHYPDFLNGHPPVDFVEVISENFMVDGGRPLDVLARVRERYPVALHGVSMNIGGGDGVDRDYLRRLHRLATAIQPLWVSDHLCWTAVDGFQSHDLLPLPYTREALDVVADNVGQAQDILQRPLVLENPSTYVAFAEADMDEAEFLDRLCARTGCHLLLDVNNLYVSAANHGLDPTEGLGRLPLHHVRQVHLAGHSVGRDRLVDTHDAPVADPVWALYARFMERLGEVAVMIERDDNLPPLPELLDEVARARDIAASVRRRAA</sequence>
<keyword evidence="3" id="KW-1185">Reference proteome</keyword>
<dbReference type="PANTHER" id="PTHR42194">
    <property type="entry name" value="UPF0276 PROTEIN HI_1600"/>
    <property type="match status" value="1"/>
</dbReference>
<gene>
    <name evidence="2" type="ORF">P3W24_00425</name>
</gene>
<dbReference type="InterPro" id="IPR036237">
    <property type="entry name" value="Xyl_isomerase-like_sf"/>
</dbReference>
<dbReference type="HAMAP" id="MF_00697">
    <property type="entry name" value="UPF0276"/>
    <property type="match status" value="1"/>
</dbReference>
<dbReference type="NCBIfam" id="NF003818">
    <property type="entry name" value="PRK05409.1"/>
    <property type="match status" value="1"/>
</dbReference>
<protein>
    <recommendedName>
        <fullName evidence="1">UPF0276 protein P3W24_00425</fullName>
    </recommendedName>
</protein>
<evidence type="ECO:0000256" key="1">
    <source>
        <dbReference type="HAMAP-Rule" id="MF_00697"/>
    </source>
</evidence>
<proteinExistence type="inferred from homology"/>
<dbReference type="Proteomes" id="UP001528850">
    <property type="component" value="Unassembled WGS sequence"/>
</dbReference>
<dbReference type="PANTHER" id="PTHR42194:SF1">
    <property type="entry name" value="UPF0276 PROTEIN HI_1600"/>
    <property type="match status" value="1"/>
</dbReference>
<dbReference type="InterPro" id="IPR007801">
    <property type="entry name" value="MbnB/TglH/ChrH"/>
</dbReference>
<dbReference type="Pfam" id="PF05114">
    <property type="entry name" value="MbnB_TglH_ChrH"/>
    <property type="match status" value="1"/>
</dbReference>
<comment type="similarity">
    <text evidence="1">Belongs to the UPF0276 family.</text>
</comment>